<accession>A0A7I5EAM3</accession>
<dbReference type="InterPro" id="IPR029526">
    <property type="entry name" value="PGBD"/>
</dbReference>
<protein>
    <submittedName>
        <fullName evidence="3">DDE_Tnp_1_7 domain-containing protein</fullName>
    </submittedName>
</protein>
<dbReference type="WBParaSite" id="HCON_00106360-00001">
    <property type="protein sequence ID" value="HCON_00106360-00001"/>
    <property type="gene ID" value="HCON_00106360"/>
</dbReference>
<reference evidence="3" key="1">
    <citation type="submission" date="2020-12" db="UniProtKB">
        <authorList>
            <consortium name="WormBaseParasite"/>
        </authorList>
    </citation>
    <scope>IDENTIFICATION</scope>
    <source>
        <strain evidence="3">MHco3</strain>
    </source>
</reference>
<proteinExistence type="predicted"/>
<keyword evidence="2" id="KW-1185">Reference proteome</keyword>
<dbReference type="Proteomes" id="UP000025227">
    <property type="component" value="Unplaced"/>
</dbReference>
<dbReference type="PANTHER" id="PTHR46599:SF3">
    <property type="entry name" value="PIGGYBAC TRANSPOSABLE ELEMENT-DERIVED PROTEIN 4"/>
    <property type="match status" value="1"/>
</dbReference>
<dbReference type="OMA" id="SHINFRL"/>
<dbReference type="Pfam" id="PF13843">
    <property type="entry name" value="DDE_Tnp_1_7"/>
    <property type="match status" value="1"/>
</dbReference>
<evidence type="ECO:0000313" key="3">
    <source>
        <dbReference type="WBParaSite" id="HCON_00106360-00001"/>
    </source>
</evidence>
<name>A0A7I5EAM3_HAECO</name>
<organism evidence="2 3">
    <name type="scientific">Haemonchus contortus</name>
    <name type="common">Barber pole worm</name>
    <dbReference type="NCBI Taxonomy" id="6289"/>
    <lineage>
        <taxon>Eukaryota</taxon>
        <taxon>Metazoa</taxon>
        <taxon>Ecdysozoa</taxon>
        <taxon>Nematoda</taxon>
        <taxon>Chromadorea</taxon>
        <taxon>Rhabditida</taxon>
        <taxon>Rhabditina</taxon>
        <taxon>Rhabditomorpha</taxon>
        <taxon>Strongyloidea</taxon>
        <taxon>Trichostrongylidae</taxon>
        <taxon>Haemonchus</taxon>
    </lineage>
</organism>
<dbReference type="OrthoDB" id="10030973at2759"/>
<evidence type="ECO:0000313" key="2">
    <source>
        <dbReference type="Proteomes" id="UP000025227"/>
    </source>
</evidence>
<sequence length="515" mass="59156">MTAYDINPNIERLLLESDIEEEADEGVDEDSQEHLVAPIDDDNFDEDEVGGAYDEQWCDDVQKHDRWAALADEYDMECSASSDCVEPVDFYKLFLNDDIMELIVEETNRYASKNKNQTWSPTSKEEIMNFIALLLQMEVVQLPTLGSYWDNDRVYGSHRIGRSVMSIERFENLIKNFHLVDNGTADEVGRHKITRFLDFFNEVCQRMCCPGKEVYIEELLIPIRPRFVLKLFYPNDWHRYGIKMIKVIAKGGYTYRTVVHAGEKSKTPTDTIVGLLDDLLNCGRIAVTDQHTTSLDLAQELLRRGTDLLGAVGPNRYGLPVTISISFLKKGYIEAKQNAEGITILKWRDKTDVIVLSTKHDDSITKEGVPIAVKDFNRVKSYTNLAHRPYTPYVRKATKWYVRVVLHLLTHVAMVNAWKLYSDHTGIPIDLMSFKILVTRALLPKPKPADPTRRLVEMTGAKRTTVRRCVGCYKRLSADFGTFEARQRARRVHTRCSKCHKHFCLACFQTGHKEC</sequence>
<evidence type="ECO:0000259" key="1">
    <source>
        <dbReference type="Pfam" id="PF13843"/>
    </source>
</evidence>
<dbReference type="PANTHER" id="PTHR46599">
    <property type="entry name" value="PIGGYBAC TRANSPOSABLE ELEMENT-DERIVED PROTEIN 4"/>
    <property type="match status" value="1"/>
</dbReference>
<dbReference type="AlphaFoldDB" id="A0A7I5EAM3"/>
<feature type="domain" description="PiggyBac transposable element-derived protein" evidence="1">
    <location>
        <begin position="87"/>
        <end position="418"/>
    </location>
</feature>